<gene>
    <name evidence="2" type="ORF">NDU88_006147</name>
</gene>
<dbReference type="Proteomes" id="UP001066276">
    <property type="component" value="Chromosome 2_1"/>
</dbReference>
<keyword evidence="3" id="KW-1185">Reference proteome</keyword>
<organism evidence="2 3">
    <name type="scientific">Pleurodeles waltl</name>
    <name type="common">Iberian ribbed newt</name>
    <dbReference type="NCBI Taxonomy" id="8319"/>
    <lineage>
        <taxon>Eukaryota</taxon>
        <taxon>Metazoa</taxon>
        <taxon>Chordata</taxon>
        <taxon>Craniata</taxon>
        <taxon>Vertebrata</taxon>
        <taxon>Euteleostomi</taxon>
        <taxon>Amphibia</taxon>
        <taxon>Batrachia</taxon>
        <taxon>Caudata</taxon>
        <taxon>Salamandroidea</taxon>
        <taxon>Salamandridae</taxon>
        <taxon>Pleurodelinae</taxon>
        <taxon>Pleurodeles</taxon>
    </lineage>
</organism>
<reference evidence="2" key="1">
    <citation type="journal article" date="2022" name="bioRxiv">
        <title>Sequencing and chromosome-scale assembly of the giantPleurodeles waltlgenome.</title>
        <authorList>
            <person name="Brown T."/>
            <person name="Elewa A."/>
            <person name="Iarovenko S."/>
            <person name="Subramanian E."/>
            <person name="Araus A.J."/>
            <person name="Petzold A."/>
            <person name="Susuki M."/>
            <person name="Suzuki K.-i.T."/>
            <person name="Hayashi T."/>
            <person name="Toyoda A."/>
            <person name="Oliveira C."/>
            <person name="Osipova E."/>
            <person name="Leigh N.D."/>
            <person name="Simon A."/>
            <person name="Yun M.H."/>
        </authorList>
    </citation>
    <scope>NUCLEOTIDE SEQUENCE</scope>
    <source>
        <strain evidence="2">20211129_DDA</strain>
        <tissue evidence="2">Liver</tissue>
    </source>
</reference>
<accession>A0AAV7VNT0</accession>
<comment type="caution">
    <text evidence="2">The sequence shown here is derived from an EMBL/GenBank/DDBJ whole genome shotgun (WGS) entry which is preliminary data.</text>
</comment>
<evidence type="ECO:0000313" key="3">
    <source>
        <dbReference type="Proteomes" id="UP001066276"/>
    </source>
</evidence>
<dbReference type="EMBL" id="JANPWB010000003">
    <property type="protein sequence ID" value="KAJ1202347.1"/>
    <property type="molecule type" value="Genomic_DNA"/>
</dbReference>
<evidence type="ECO:0000256" key="1">
    <source>
        <dbReference type="SAM" id="MobiDB-lite"/>
    </source>
</evidence>
<evidence type="ECO:0000313" key="2">
    <source>
        <dbReference type="EMBL" id="KAJ1202347.1"/>
    </source>
</evidence>
<sequence>MMAIGSGEERRKTTDGTKEKDEDDRSFQGVSSRFPDCAEPTAPSTGCRQKENSRKQVVPFWDEGDRLRGARRE</sequence>
<feature type="compositionally biased region" description="Basic and acidic residues" evidence="1">
    <location>
        <begin position="7"/>
        <end position="26"/>
    </location>
</feature>
<dbReference type="AlphaFoldDB" id="A0AAV7VNT0"/>
<proteinExistence type="predicted"/>
<name>A0AAV7VNT0_PLEWA</name>
<feature type="region of interest" description="Disordered" evidence="1">
    <location>
        <begin position="1"/>
        <end position="73"/>
    </location>
</feature>
<feature type="compositionally biased region" description="Basic and acidic residues" evidence="1">
    <location>
        <begin position="63"/>
        <end position="73"/>
    </location>
</feature>
<protein>
    <submittedName>
        <fullName evidence="2">Uncharacterized protein</fullName>
    </submittedName>
</protein>